<comment type="caution">
    <text evidence="1">The sequence shown here is derived from an EMBL/GenBank/DDBJ whole genome shotgun (WGS) entry which is preliminary data.</text>
</comment>
<gene>
    <name evidence="1" type="ORF">SDC9_105832</name>
</gene>
<accession>A0A645B0K1</accession>
<evidence type="ECO:0000313" key="1">
    <source>
        <dbReference type="EMBL" id="MPM58995.1"/>
    </source>
</evidence>
<name>A0A645B0K1_9ZZZZ</name>
<sequence length="170" mass="20146">MDGLIDDGSTAGKFHLTAPWFDGVVGFRPMPCHQAFYPRHSSDVFVREQSFEFQKRFVVTILETHADFLAAFLCQSERLQAFLIIQSQRFFLENVHAFFNTKFRDRIMQIVRQADMHNIQILFFQHRFNVCIKRHIRIFGLQRFIYVADRNQFTVVAGVDSIFVDRRYIS</sequence>
<organism evidence="1">
    <name type="scientific">bioreactor metagenome</name>
    <dbReference type="NCBI Taxonomy" id="1076179"/>
    <lineage>
        <taxon>unclassified sequences</taxon>
        <taxon>metagenomes</taxon>
        <taxon>ecological metagenomes</taxon>
    </lineage>
</organism>
<dbReference type="AlphaFoldDB" id="A0A645B0K1"/>
<reference evidence="1" key="1">
    <citation type="submission" date="2019-08" db="EMBL/GenBank/DDBJ databases">
        <authorList>
            <person name="Kucharzyk K."/>
            <person name="Murdoch R.W."/>
            <person name="Higgins S."/>
            <person name="Loffler F."/>
        </authorList>
    </citation>
    <scope>NUCLEOTIDE SEQUENCE</scope>
</reference>
<protein>
    <submittedName>
        <fullName evidence="1">Uncharacterized protein</fullName>
    </submittedName>
</protein>
<proteinExistence type="predicted"/>
<dbReference type="EMBL" id="VSSQ01017065">
    <property type="protein sequence ID" value="MPM58995.1"/>
    <property type="molecule type" value="Genomic_DNA"/>
</dbReference>